<dbReference type="AlphaFoldDB" id="F2BWS6"/>
<keyword evidence="2" id="KW-1185">Reference proteome</keyword>
<name>F2BWS6_9FIRM</name>
<dbReference type="Proteomes" id="UP000003503">
    <property type="component" value="Unassembled WGS sequence"/>
</dbReference>
<evidence type="ECO:0000313" key="1">
    <source>
        <dbReference type="EMBL" id="EGF14287.1"/>
    </source>
</evidence>
<comment type="caution">
    <text evidence="1">The sequence shown here is derived from an EMBL/GenBank/DDBJ whole genome shotgun (WGS) entry which is preliminary data.</text>
</comment>
<sequence length="109" mass="12097">MADRTTDISGEDVAGKKNRFGKLLGIDTAHNFTMSGFRSFDGDFLAVFPIRCIHGRAPCNDSQIHPLFRKCQFRFAVAVFSQDKGFFFPDGEIKETSVKSSVLINQSTG</sequence>
<reference evidence="1 2" key="1">
    <citation type="submission" date="2011-02" db="EMBL/GenBank/DDBJ databases">
        <authorList>
            <person name="Muzny D."/>
            <person name="Qin X."/>
            <person name="Deng J."/>
            <person name="Jiang H."/>
            <person name="Liu Y."/>
            <person name="Qu J."/>
            <person name="Song X.-Z."/>
            <person name="Zhang L."/>
            <person name="Thornton R."/>
            <person name="Coyle M."/>
            <person name="Francisco L."/>
            <person name="Jackson L."/>
            <person name="Javaid M."/>
            <person name="Korchina V."/>
            <person name="Kovar C."/>
            <person name="Mata R."/>
            <person name="Mathew T."/>
            <person name="Ngo R."/>
            <person name="Nguyen L."/>
            <person name="Nguyen N."/>
            <person name="Okwuonu G."/>
            <person name="Ongeri F."/>
            <person name="Pham C."/>
            <person name="Simmons D."/>
            <person name="Wilczek-Boney K."/>
            <person name="Hale W."/>
            <person name="Jakkamsetti A."/>
            <person name="Pham P."/>
            <person name="Ruth R."/>
            <person name="San Lucas F."/>
            <person name="Warren J."/>
            <person name="Zhang J."/>
            <person name="Zhao Z."/>
            <person name="Zhou C."/>
            <person name="Zhu D."/>
            <person name="Lee S."/>
            <person name="Bess C."/>
            <person name="Blankenburg K."/>
            <person name="Forbes L."/>
            <person name="Fu Q."/>
            <person name="Gubbala S."/>
            <person name="Hirani K."/>
            <person name="Jayaseelan J.C."/>
            <person name="Lara F."/>
            <person name="Munidasa M."/>
            <person name="Palculict T."/>
            <person name="Patil S."/>
            <person name="Pu L.-L."/>
            <person name="Saada N."/>
            <person name="Tang L."/>
            <person name="Weissenberger G."/>
            <person name="Zhu Y."/>
            <person name="Hemphill L."/>
            <person name="Shang Y."/>
            <person name="Youmans B."/>
            <person name="Ayvaz T."/>
            <person name="Ross M."/>
            <person name="Santibanez J."/>
            <person name="Aqrawi P."/>
            <person name="Gross S."/>
            <person name="Joshi V."/>
            <person name="Fowler G."/>
            <person name="Nazareth L."/>
            <person name="Reid J."/>
            <person name="Worley K."/>
            <person name="Petrosino J."/>
            <person name="Highlander S."/>
            <person name="Gibbs R."/>
        </authorList>
    </citation>
    <scope>NUCLEOTIDE SEQUENCE [LARGE SCALE GENOMIC DNA]</scope>
    <source>
        <strain evidence="1 2">DSM 19965</strain>
    </source>
</reference>
<gene>
    <name evidence="1" type="primary">cspA</name>
    <name evidence="1" type="ORF">HMPREF9083_0644</name>
</gene>
<dbReference type="EMBL" id="AFBB01000011">
    <property type="protein sequence ID" value="EGF14287.1"/>
    <property type="molecule type" value="Genomic_DNA"/>
</dbReference>
<protein>
    <submittedName>
        <fullName evidence="1">Cold shock protein CspA</fullName>
    </submittedName>
</protein>
<proteinExistence type="predicted"/>
<dbReference type="HOGENOM" id="CLU_2179646_0_0_9"/>
<organism evidence="1 2">
    <name type="scientific">Dialister micraerophilus DSM 19965</name>
    <dbReference type="NCBI Taxonomy" id="888062"/>
    <lineage>
        <taxon>Bacteria</taxon>
        <taxon>Bacillati</taxon>
        <taxon>Bacillota</taxon>
        <taxon>Negativicutes</taxon>
        <taxon>Veillonellales</taxon>
        <taxon>Veillonellaceae</taxon>
        <taxon>Dialister</taxon>
    </lineage>
</organism>
<evidence type="ECO:0000313" key="2">
    <source>
        <dbReference type="Proteomes" id="UP000003503"/>
    </source>
</evidence>
<accession>F2BWS6</accession>